<dbReference type="STRING" id="693977.Deipr_1655"/>
<gene>
    <name evidence="1" type="ordered locus">Deipr_1655</name>
</gene>
<dbReference type="Proteomes" id="UP000007718">
    <property type="component" value="Chromosome"/>
</dbReference>
<evidence type="ECO:0000313" key="1">
    <source>
        <dbReference type="EMBL" id="ADY26789.1"/>
    </source>
</evidence>
<evidence type="ECO:0000313" key="2">
    <source>
        <dbReference type="Proteomes" id="UP000007718"/>
    </source>
</evidence>
<dbReference type="AlphaFoldDB" id="F0RKS7"/>
<proteinExistence type="predicted"/>
<dbReference type="KEGG" id="dpt:Deipr_1655"/>
<organism evidence="1 2">
    <name type="scientific">Deinococcus proteolyticus (strain ATCC 35074 / DSM 20540 / JCM 6276 / NBRC 101906 / NCIMB 13154 / VKM Ac-1939 / CCM 2703 / MRP)</name>
    <dbReference type="NCBI Taxonomy" id="693977"/>
    <lineage>
        <taxon>Bacteria</taxon>
        <taxon>Thermotogati</taxon>
        <taxon>Deinococcota</taxon>
        <taxon>Deinococci</taxon>
        <taxon>Deinococcales</taxon>
        <taxon>Deinococcaceae</taxon>
        <taxon>Deinococcus</taxon>
    </lineage>
</organism>
<reference evidence="1 2" key="2">
    <citation type="journal article" date="2012" name="Stand. Genomic Sci.">
        <title>Complete genome sequence of the orange-red pigmented, radioresistant Deinococcus proteolyticus type strain (MRP(T)).</title>
        <authorList>
            <person name="Copeland A."/>
            <person name="Zeytun A."/>
            <person name="Yassawong M."/>
            <person name="Nolan M."/>
            <person name="Lucas S."/>
            <person name="Hammon N."/>
            <person name="Deshpande S."/>
            <person name="Cheng J.F."/>
            <person name="Han C."/>
            <person name="Tapia R."/>
            <person name="Goodwin L.A."/>
            <person name="Pitluck S."/>
            <person name="Mavromatis K."/>
            <person name="Liolios K."/>
            <person name="Pagani I."/>
            <person name="Ivanova N."/>
            <person name="Mikhailova N."/>
            <person name="Pati A."/>
            <person name="Chen A."/>
            <person name="Palaniappan K."/>
            <person name="Land M."/>
            <person name="Hauser L."/>
            <person name="Jeffries C.D."/>
            <person name="Brambilla E.M."/>
            <person name="Rohde M."/>
            <person name="Sikorski J."/>
            <person name="Pukall R."/>
            <person name="Goker M."/>
            <person name="Detter J.C."/>
            <person name="Woyke T."/>
            <person name="Bristow J."/>
            <person name="Eisen J.A."/>
            <person name="Markowitz V."/>
            <person name="Hugenholtz P."/>
            <person name="Kyrpides N.C."/>
            <person name="Klenk H.P."/>
            <person name="Lapidus A."/>
        </authorList>
    </citation>
    <scope>NUCLEOTIDE SEQUENCE [LARGE SCALE GENOMIC DNA]</scope>
    <source>
        <strain evidence="2">ATCC 35074 / DSM 20540 / JCM 6276 / NBRC 101906 / NCIMB 13154 / VKM Ac-1939 / CCM 2703 / MRP</strain>
    </source>
</reference>
<dbReference type="OrthoDB" id="10009648at2"/>
<name>F0RKS7_DEIPM</name>
<keyword evidence="2" id="KW-1185">Reference proteome</keyword>
<sequence length="248" mass="28599">MTIQTETVQVNGEQRKLYRFNLQDSEQKALYEHAKQQGLAKAPYTHAADPGGQQRPLIVIEARQILGTTADAFTAQILREQLPEEIEVVRYDDIRTDNFERNDLFDIQLKRGDTEKIVEVRSSIALFLPTPARVIPQFRLLGWYSTANKSGEEKRDYYFQPVFILRDRTLATDANARTFPSKSSHYFEQGYIDLYMLGCATRKDLEDNGKETSEKELLQTDAVYQTLKLNQTRTADDLISIIKKDFGY</sequence>
<reference evidence="2" key="1">
    <citation type="submission" date="2011-02" db="EMBL/GenBank/DDBJ databases">
        <title>The complete sequence of chromosome of Deinococcus proteolyticus DSM 20540.</title>
        <authorList>
            <consortium name="US DOE Joint Genome Institute (JGI-PGF)"/>
            <person name="Lucas S."/>
            <person name="Copeland A."/>
            <person name="Lapidus A."/>
            <person name="Bruce D."/>
            <person name="Goodwin L."/>
            <person name="Pitluck S."/>
            <person name="Kyrpides N."/>
            <person name="Mavromatis K."/>
            <person name="Pagani I."/>
            <person name="Ivanova N."/>
            <person name="Ovchinnikova G."/>
            <person name="Zeytun A."/>
            <person name="Detter J.C."/>
            <person name="Han C."/>
            <person name="Land M."/>
            <person name="Hauser L."/>
            <person name="Markowitz V."/>
            <person name="Cheng J.-F."/>
            <person name="Hugenholtz P."/>
            <person name="Woyke T."/>
            <person name="Wu D."/>
            <person name="Pukall R."/>
            <person name="Steenblock K."/>
            <person name="Brambilla E."/>
            <person name="Klenk H.-P."/>
            <person name="Eisen J.A."/>
        </authorList>
    </citation>
    <scope>NUCLEOTIDE SEQUENCE [LARGE SCALE GENOMIC DNA]</scope>
    <source>
        <strain evidence="2">ATCC 35074 / DSM 20540 / JCM 6276 / NBRC 101906 / NCIMB 13154 / VKM Ac-1939 / CCM 2703 / MRP</strain>
    </source>
</reference>
<dbReference type="EMBL" id="CP002536">
    <property type="protein sequence ID" value="ADY26789.1"/>
    <property type="molecule type" value="Genomic_DNA"/>
</dbReference>
<accession>F0RKS7</accession>
<dbReference type="eggNOG" id="ENOG5034AI7">
    <property type="taxonomic scope" value="Bacteria"/>
</dbReference>
<dbReference type="HOGENOM" id="CLU_1118733_0_0_0"/>
<dbReference type="RefSeq" id="WP_013615397.1">
    <property type="nucleotide sequence ID" value="NC_015161.1"/>
</dbReference>
<protein>
    <submittedName>
        <fullName evidence="1">Uncharacterized protein</fullName>
    </submittedName>
</protein>